<dbReference type="KEGG" id="pbas:SMSP2_02943"/>
<proteinExistence type="inferred from homology"/>
<keyword evidence="4" id="KW-0234">DNA repair</keyword>
<dbReference type="GO" id="GO:0003684">
    <property type="term" value="F:damaged DNA binding"/>
    <property type="evidence" value="ECO:0007669"/>
    <property type="project" value="InterPro"/>
</dbReference>
<dbReference type="Gene3D" id="1.10.150.20">
    <property type="entry name" value="5' to 3' exonuclease, C-terminal subdomain"/>
    <property type="match status" value="1"/>
</dbReference>
<gene>
    <name evidence="8" type="primary">dinB_3</name>
    <name evidence="7" type="synonym">dinB_2</name>
    <name evidence="7" type="ORF">SMSP2_02943</name>
    <name evidence="8" type="ORF">SMSP2_02945</name>
</gene>
<dbReference type="Pfam" id="PF13438">
    <property type="entry name" value="DUF4113"/>
    <property type="match status" value="1"/>
</dbReference>
<organism evidence="8 9">
    <name type="scientific">Limihaloglobus sulfuriphilus</name>
    <dbReference type="NCBI Taxonomy" id="1851148"/>
    <lineage>
        <taxon>Bacteria</taxon>
        <taxon>Pseudomonadati</taxon>
        <taxon>Planctomycetota</taxon>
        <taxon>Phycisphaerae</taxon>
        <taxon>Sedimentisphaerales</taxon>
        <taxon>Sedimentisphaeraceae</taxon>
        <taxon>Limihaloglobus</taxon>
    </lineage>
</organism>
<dbReference type="Pfam" id="PF11799">
    <property type="entry name" value="IMS_C"/>
    <property type="match status" value="1"/>
</dbReference>
<keyword evidence="8" id="KW-0808">Transferase</keyword>
<dbReference type="GO" id="GO:0009432">
    <property type="term" value="P:SOS response"/>
    <property type="evidence" value="ECO:0007669"/>
    <property type="project" value="UniProtKB-KW"/>
</dbReference>
<comment type="similarity">
    <text evidence="1">Belongs to the DNA polymerase type-Y family.</text>
</comment>
<dbReference type="GO" id="GO:0006281">
    <property type="term" value="P:DNA repair"/>
    <property type="evidence" value="ECO:0007669"/>
    <property type="project" value="UniProtKB-KW"/>
</dbReference>
<sequence length="423" mass="47095">MNRIFALIDCNNFYVSCERVFDPSLRSRPVVVLSNNDGCIISRSNEAKALGIKMGTPVFEVESFLKKNSVAVCSSNYALYADMSSRVMQTLEQFSPKMEVYSIDEAFLEFSGIGGSLKSIGSDIRRRVYKCSGIPVSVGFGSTKTLAKLANGIAKKSVRAGGVLDLCGPARHLQIALQRTAAGDVWGIGYRSARKLRGMGIDTAAALARADERLIQPRFGITGLRTVYELRGHCCFELEENPPAKKSVTVSRSFSRAVTSKREISEAVTAFIARAAEKLRGEKLAANFMNIYAASGSYSNGKRAARVYKTFPLEFETATNDTHEILRLAGDFAQSLYSAGIHYKKAGVIFHNLVPQDRIQRNLFDSRDRTRFRRLMQTLDKINDSGKSRVFFAGEGIEKPWQTKFRRRSPRYTTSWNELPLAH</sequence>
<reference evidence="9" key="2">
    <citation type="submission" date="2017-02" db="EMBL/GenBank/DDBJ databases">
        <title>Comparative genomics and description of representatives of a novel lineage of planctomycetes thriving in anoxic sediments.</title>
        <authorList>
            <person name="Spring S."/>
            <person name="Bunk B."/>
            <person name="Sproer C."/>
        </authorList>
    </citation>
    <scope>NUCLEOTIDE SEQUENCE [LARGE SCALE GENOMIC DNA]</scope>
    <source>
        <strain evidence="9">SM-Chi-D1</strain>
    </source>
</reference>
<dbReference type="GO" id="GO:0005829">
    <property type="term" value="C:cytosol"/>
    <property type="evidence" value="ECO:0007669"/>
    <property type="project" value="TreeGrafter"/>
</dbReference>
<evidence type="ECO:0000256" key="5">
    <source>
        <dbReference type="ARBA" id="ARBA00023236"/>
    </source>
</evidence>
<reference evidence="8" key="1">
    <citation type="submission" date="2017-02" db="EMBL/GenBank/DDBJ databases">
        <title>Comparative genomics and description of representatives of a novel lineage of planctomycetes thriving in anoxic sediments.</title>
        <authorList>
            <person name="Spring S."/>
            <person name="Bunk B."/>
            <person name="Sproer C."/>
            <person name="Klenk H.-P."/>
        </authorList>
    </citation>
    <scope>NUCLEOTIDE SEQUENCE [LARGE SCALE GENOMIC DNA]</scope>
    <source>
        <strain evidence="8">SM-Chi-D1</strain>
    </source>
</reference>
<dbReference type="PANTHER" id="PTHR11076:SF34">
    <property type="entry name" value="PROTEIN UMUC"/>
    <property type="match status" value="1"/>
</dbReference>
<evidence type="ECO:0000313" key="8">
    <source>
        <dbReference type="EMBL" id="AQQ72555.1"/>
    </source>
</evidence>
<dbReference type="STRING" id="1851148.SMSP2_02943"/>
<dbReference type="InterPro" id="IPR050116">
    <property type="entry name" value="DNA_polymerase-Y"/>
</dbReference>
<dbReference type="RefSeq" id="WP_146684733.1">
    <property type="nucleotide sequence ID" value="NZ_CP019646.1"/>
</dbReference>
<dbReference type="CDD" id="cd01700">
    <property type="entry name" value="PolY_Pol_V_umuC"/>
    <property type="match status" value="1"/>
</dbReference>
<evidence type="ECO:0000259" key="6">
    <source>
        <dbReference type="PROSITE" id="PS50173"/>
    </source>
</evidence>
<keyword evidence="5" id="KW-0742">SOS response</keyword>
<keyword evidence="2" id="KW-0227">DNA damage</keyword>
<dbReference type="EMBL" id="CP019646">
    <property type="protein sequence ID" value="AQQ72555.1"/>
    <property type="molecule type" value="Genomic_DNA"/>
</dbReference>
<dbReference type="EMBL" id="CP019646">
    <property type="protein sequence ID" value="AQQ72553.1"/>
    <property type="molecule type" value="Genomic_DNA"/>
</dbReference>
<dbReference type="AlphaFoldDB" id="A0A1Q2MIL3"/>
<dbReference type="Proteomes" id="UP000188181">
    <property type="component" value="Chromosome"/>
</dbReference>
<dbReference type="SUPFAM" id="SSF56672">
    <property type="entry name" value="DNA/RNA polymerases"/>
    <property type="match status" value="1"/>
</dbReference>
<dbReference type="GO" id="GO:0042276">
    <property type="term" value="P:error-prone translesion synthesis"/>
    <property type="evidence" value="ECO:0007669"/>
    <property type="project" value="TreeGrafter"/>
</dbReference>
<dbReference type="OrthoDB" id="9808813at2"/>
<dbReference type="PROSITE" id="PS50173">
    <property type="entry name" value="UMUC"/>
    <property type="match status" value="1"/>
</dbReference>
<dbReference type="InterPro" id="IPR043502">
    <property type="entry name" value="DNA/RNA_pol_sf"/>
</dbReference>
<dbReference type="Gene3D" id="3.40.1170.60">
    <property type="match status" value="1"/>
</dbReference>
<protein>
    <submittedName>
        <fullName evidence="8">DNA polymerase IV</fullName>
        <ecNumber evidence="8">2.7.7.7</ecNumber>
    </submittedName>
</protein>
<evidence type="ECO:0000256" key="2">
    <source>
        <dbReference type="ARBA" id="ARBA00022763"/>
    </source>
</evidence>
<dbReference type="GO" id="GO:0003887">
    <property type="term" value="F:DNA-directed DNA polymerase activity"/>
    <property type="evidence" value="ECO:0007669"/>
    <property type="project" value="UniProtKB-EC"/>
</dbReference>
<feature type="domain" description="UmuC" evidence="6">
    <location>
        <begin position="5"/>
        <end position="189"/>
    </location>
</feature>
<dbReference type="InterPro" id="IPR001126">
    <property type="entry name" value="UmuC"/>
</dbReference>
<dbReference type="KEGG" id="pbas:SMSP2_02945"/>
<keyword evidence="8" id="KW-0548">Nucleotidyltransferase</keyword>
<dbReference type="EC" id="2.7.7.7" evidence="8"/>
<dbReference type="InterPro" id="IPR017961">
    <property type="entry name" value="DNA_pol_Y-fam_little_finger"/>
</dbReference>
<evidence type="ECO:0000256" key="1">
    <source>
        <dbReference type="ARBA" id="ARBA00010945"/>
    </source>
</evidence>
<accession>A0A1Q2MIL3</accession>
<evidence type="ECO:0000313" key="7">
    <source>
        <dbReference type="EMBL" id="AQQ72553.1"/>
    </source>
</evidence>
<keyword evidence="3" id="KW-0741">SOS mutagenesis</keyword>
<evidence type="ECO:0000256" key="3">
    <source>
        <dbReference type="ARBA" id="ARBA00023199"/>
    </source>
</evidence>
<keyword evidence="9" id="KW-1185">Reference proteome</keyword>
<dbReference type="InterPro" id="IPR043128">
    <property type="entry name" value="Rev_trsase/Diguanyl_cyclase"/>
</dbReference>
<name>A0A1Q2MIL3_9BACT</name>
<dbReference type="PANTHER" id="PTHR11076">
    <property type="entry name" value="DNA REPAIR POLYMERASE UMUC / TRANSFERASE FAMILY MEMBER"/>
    <property type="match status" value="1"/>
</dbReference>
<dbReference type="Gene3D" id="3.30.70.270">
    <property type="match status" value="1"/>
</dbReference>
<evidence type="ECO:0000256" key="4">
    <source>
        <dbReference type="ARBA" id="ARBA00023204"/>
    </source>
</evidence>
<dbReference type="InterPro" id="IPR025188">
    <property type="entry name" value="DUF4113"/>
</dbReference>
<dbReference type="Pfam" id="PF00817">
    <property type="entry name" value="IMS"/>
    <property type="match status" value="1"/>
</dbReference>
<evidence type="ECO:0000313" key="9">
    <source>
        <dbReference type="Proteomes" id="UP000188181"/>
    </source>
</evidence>